<feature type="compositionally biased region" description="Polar residues" evidence="1">
    <location>
        <begin position="32"/>
        <end position="46"/>
    </location>
</feature>
<dbReference type="EMBL" id="JAENGZ010000114">
    <property type="protein sequence ID" value="KAG6968687.1"/>
    <property type="molecule type" value="Genomic_DNA"/>
</dbReference>
<comment type="caution">
    <text evidence="2">The sequence shown here is derived from an EMBL/GenBank/DDBJ whole genome shotgun (WGS) entry which is preliminary data.</text>
</comment>
<reference evidence="2" key="1">
    <citation type="submission" date="2021-01" db="EMBL/GenBank/DDBJ databases">
        <title>Phytophthora aleatoria, a newly-described species from Pinus radiata is distinct from Phytophthora cactorum isolates based on comparative genomics.</title>
        <authorList>
            <person name="Mcdougal R."/>
            <person name="Panda P."/>
            <person name="Williams N."/>
            <person name="Studholme D.J."/>
        </authorList>
    </citation>
    <scope>NUCLEOTIDE SEQUENCE</scope>
    <source>
        <strain evidence="2">NZFS 3830</strain>
    </source>
</reference>
<dbReference type="VEuPathDB" id="FungiDB:PC110_g8043"/>
<gene>
    <name evidence="2" type="ORF">JG687_00003632</name>
</gene>
<dbReference type="Proteomes" id="UP000688947">
    <property type="component" value="Unassembled WGS sequence"/>
</dbReference>
<name>A0A8T1UV83_9STRA</name>
<sequence length="136" mass="15255">MGKEKSIHVLRSPAVPHRQRSNQDDERDGYCNNDNNGSSTTERKSMQCSTSAFAPLHEAATLHVSSSDATAALGRSKSVTVLRRCEDLKIRTGGFQKIEEAAHRLDIRRPRHQQQHLQESSARDRLPKEAGLRKVN</sequence>
<dbReference type="OrthoDB" id="118656at2759"/>
<organism evidence="2 3">
    <name type="scientific">Phytophthora cactorum</name>
    <dbReference type="NCBI Taxonomy" id="29920"/>
    <lineage>
        <taxon>Eukaryota</taxon>
        <taxon>Sar</taxon>
        <taxon>Stramenopiles</taxon>
        <taxon>Oomycota</taxon>
        <taxon>Peronosporomycetes</taxon>
        <taxon>Peronosporales</taxon>
        <taxon>Peronosporaceae</taxon>
        <taxon>Phytophthora</taxon>
    </lineage>
</organism>
<evidence type="ECO:0000313" key="2">
    <source>
        <dbReference type="EMBL" id="KAG6968687.1"/>
    </source>
</evidence>
<feature type="compositionally biased region" description="Basic and acidic residues" evidence="1">
    <location>
        <begin position="121"/>
        <end position="136"/>
    </location>
</feature>
<evidence type="ECO:0000313" key="3">
    <source>
        <dbReference type="Proteomes" id="UP000688947"/>
    </source>
</evidence>
<accession>A0A8T1UV83</accession>
<protein>
    <submittedName>
        <fullName evidence="2">Uncharacterized protein</fullName>
    </submittedName>
</protein>
<feature type="region of interest" description="Disordered" evidence="1">
    <location>
        <begin position="1"/>
        <end position="46"/>
    </location>
</feature>
<evidence type="ECO:0000256" key="1">
    <source>
        <dbReference type="SAM" id="MobiDB-lite"/>
    </source>
</evidence>
<dbReference type="AlphaFoldDB" id="A0A8T1UV83"/>
<proteinExistence type="predicted"/>
<feature type="region of interest" description="Disordered" evidence="1">
    <location>
        <begin position="104"/>
        <end position="136"/>
    </location>
</feature>